<dbReference type="AlphaFoldDB" id="A0A5D4R9F0"/>
<protein>
    <recommendedName>
        <fullName evidence="3">Small, acid-soluble spore protein N</fullName>
    </recommendedName>
</protein>
<evidence type="ECO:0008006" key="3">
    <source>
        <dbReference type="Google" id="ProtNLM"/>
    </source>
</evidence>
<comment type="caution">
    <text evidence="1">The sequence shown here is derived from an EMBL/GenBank/DDBJ whole genome shotgun (WGS) entry which is preliminary data.</text>
</comment>
<name>A0A5D4R9F0_9BACI</name>
<dbReference type="Proteomes" id="UP000322139">
    <property type="component" value="Unassembled WGS sequence"/>
</dbReference>
<dbReference type="RefSeq" id="WP_148975282.1">
    <property type="nucleotide sequence ID" value="NZ_JBNIKT010000004.1"/>
</dbReference>
<accession>A0A5D4R9F0</accession>
<gene>
    <name evidence="1" type="ORF">FZD51_13675</name>
</gene>
<reference evidence="1 2" key="1">
    <citation type="submission" date="2019-08" db="EMBL/GenBank/DDBJ databases">
        <title>Bacillus genomes from the desert of Cuatro Cienegas, Coahuila.</title>
        <authorList>
            <person name="Olmedo-Alvarez G."/>
        </authorList>
    </citation>
    <scope>NUCLEOTIDE SEQUENCE [LARGE SCALE GENOMIC DNA]</scope>
    <source>
        <strain evidence="1 2">CH446_14T</strain>
    </source>
</reference>
<evidence type="ECO:0000313" key="1">
    <source>
        <dbReference type="EMBL" id="TYS47967.1"/>
    </source>
</evidence>
<organism evidence="1 2">
    <name type="scientific">Bacillus infantis</name>
    <dbReference type="NCBI Taxonomy" id="324767"/>
    <lineage>
        <taxon>Bacteria</taxon>
        <taxon>Bacillati</taxon>
        <taxon>Bacillota</taxon>
        <taxon>Bacilli</taxon>
        <taxon>Bacillales</taxon>
        <taxon>Bacillaceae</taxon>
        <taxon>Bacillus</taxon>
    </lineage>
</organism>
<sequence length="86" mass="9808">MPYHKDKQQAFQAAEQGFAEASGLYNEIVNDSASYGHQLKHLENEVNEAFAQIENALETASEHQRGQLEQFQRDLSRIIQEVNTSE</sequence>
<proteinExistence type="predicted"/>
<evidence type="ECO:0000313" key="2">
    <source>
        <dbReference type="Proteomes" id="UP000322139"/>
    </source>
</evidence>
<dbReference type="EMBL" id="VTER01000006">
    <property type="protein sequence ID" value="TYS47967.1"/>
    <property type="molecule type" value="Genomic_DNA"/>
</dbReference>